<dbReference type="Pfam" id="PF02771">
    <property type="entry name" value="Acyl-CoA_dh_N"/>
    <property type="match status" value="1"/>
</dbReference>
<keyword evidence="12" id="KW-1185">Reference proteome</keyword>
<organism evidence="11 12">
    <name type="scientific">Thermobifida alba</name>
    <name type="common">Thermomonospora alba</name>
    <dbReference type="NCBI Taxonomy" id="53522"/>
    <lineage>
        <taxon>Bacteria</taxon>
        <taxon>Bacillati</taxon>
        <taxon>Actinomycetota</taxon>
        <taxon>Actinomycetes</taxon>
        <taxon>Streptosporangiales</taxon>
        <taxon>Nocardiopsidaceae</taxon>
        <taxon>Thermobifida</taxon>
    </lineage>
</organism>
<dbReference type="InterPro" id="IPR050741">
    <property type="entry name" value="Acyl-CoA_dehydrogenase"/>
</dbReference>
<comment type="similarity">
    <text evidence="2 7">Belongs to the acyl-CoA dehydrogenase family.</text>
</comment>
<dbReference type="InterPro" id="IPR046373">
    <property type="entry name" value="Acyl-CoA_Oxase/DH_mid-dom_sf"/>
</dbReference>
<keyword evidence="4 7" id="KW-0285">Flavoprotein</keyword>
<evidence type="ECO:0000256" key="1">
    <source>
        <dbReference type="ARBA" id="ARBA00001974"/>
    </source>
</evidence>
<keyword evidence="5 7" id="KW-0274">FAD</keyword>
<keyword evidence="6 7" id="KW-0560">Oxidoreductase</keyword>
<proteinExistence type="inferred from homology"/>
<dbReference type="Proteomes" id="UP000832041">
    <property type="component" value="Chromosome"/>
</dbReference>
<reference evidence="11 12" key="1">
    <citation type="submission" date="2020-04" db="EMBL/GenBank/DDBJ databases">
        <title>Thermobifida alba genome sequencing and assembly.</title>
        <authorList>
            <person name="Luzics S."/>
            <person name="Horvath B."/>
            <person name="Nagy I."/>
            <person name="Toth A."/>
            <person name="Nagy I."/>
            <person name="Kukolya J."/>
        </authorList>
    </citation>
    <scope>NUCLEOTIDE SEQUENCE [LARGE SCALE GENOMIC DNA]</scope>
    <source>
        <strain evidence="11 12">DSM 43795</strain>
    </source>
</reference>
<evidence type="ECO:0000256" key="7">
    <source>
        <dbReference type="RuleBase" id="RU362125"/>
    </source>
</evidence>
<protein>
    <submittedName>
        <fullName evidence="11">Acyl-CoA dehydrogenase</fullName>
    </submittedName>
</protein>
<comment type="subunit">
    <text evidence="3">Homodimer.</text>
</comment>
<dbReference type="PANTHER" id="PTHR48083:SF13">
    <property type="entry name" value="ACYL-COA DEHYDROGENASE FAMILY MEMBER 11"/>
    <property type="match status" value="1"/>
</dbReference>
<dbReference type="Gene3D" id="1.10.540.10">
    <property type="entry name" value="Acyl-CoA dehydrogenase/oxidase, N-terminal domain"/>
    <property type="match status" value="1"/>
</dbReference>
<evidence type="ECO:0000256" key="4">
    <source>
        <dbReference type="ARBA" id="ARBA00022630"/>
    </source>
</evidence>
<dbReference type="Gene3D" id="1.20.140.10">
    <property type="entry name" value="Butyryl-CoA Dehydrogenase, subunit A, domain 3"/>
    <property type="match status" value="1"/>
</dbReference>
<dbReference type="SUPFAM" id="SSF56645">
    <property type="entry name" value="Acyl-CoA dehydrogenase NM domain-like"/>
    <property type="match status" value="1"/>
</dbReference>
<dbReference type="EMBL" id="CP051627">
    <property type="protein sequence ID" value="UPT20455.1"/>
    <property type="molecule type" value="Genomic_DNA"/>
</dbReference>
<dbReference type="InterPro" id="IPR036250">
    <property type="entry name" value="AcylCo_DH-like_C"/>
</dbReference>
<evidence type="ECO:0000256" key="5">
    <source>
        <dbReference type="ARBA" id="ARBA00022827"/>
    </source>
</evidence>
<dbReference type="Gene3D" id="2.40.110.10">
    <property type="entry name" value="Butyryl-CoA Dehydrogenase, subunit A, domain 2"/>
    <property type="match status" value="1"/>
</dbReference>
<feature type="domain" description="Acyl-CoA oxidase/dehydrogenase middle" evidence="9">
    <location>
        <begin position="131"/>
        <end position="230"/>
    </location>
</feature>
<dbReference type="InterPro" id="IPR009100">
    <property type="entry name" value="AcylCoA_DH/oxidase_NM_dom_sf"/>
</dbReference>
<dbReference type="PIRSF" id="PIRSF016578">
    <property type="entry name" value="HsaA"/>
    <property type="match status" value="1"/>
</dbReference>
<feature type="domain" description="Acyl-CoA dehydrogenase/oxidase C-terminal" evidence="8">
    <location>
        <begin position="242"/>
        <end position="390"/>
    </location>
</feature>
<evidence type="ECO:0000256" key="3">
    <source>
        <dbReference type="ARBA" id="ARBA00011738"/>
    </source>
</evidence>
<gene>
    <name evidence="11" type="ORF">FOF52_05300</name>
</gene>
<feature type="domain" description="Acyl-CoA dehydrogenase/oxidase N-terminal" evidence="10">
    <location>
        <begin position="13"/>
        <end position="126"/>
    </location>
</feature>
<dbReference type="SUPFAM" id="SSF47203">
    <property type="entry name" value="Acyl-CoA dehydrogenase C-terminal domain-like"/>
    <property type="match status" value="1"/>
</dbReference>
<dbReference type="InterPro" id="IPR009075">
    <property type="entry name" value="AcylCo_DH/oxidase_C"/>
</dbReference>
<dbReference type="InterPro" id="IPR037069">
    <property type="entry name" value="AcylCoA_DH/ox_N_sf"/>
</dbReference>
<evidence type="ECO:0000256" key="2">
    <source>
        <dbReference type="ARBA" id="ARBA00009347"/>
    </source>
</evidence>
<evidence type="ECO:0000313" key="11">
    <source>
        <dbReference type="EMBL" id="UPT20455.1"/>
    </source>
</evidence>
<evidence type="ECO:0000259" key="8">
    <source>
        <dbReference type="Pfam" id="PF00441"/>
    </source>
</evidence>
<dbReference type="InterPro" id="IPR006091">
    <property type="entry name" value="Acyl-CoA_Oxase/DH_mid-dom"/>
</dbReference>
<dbReference type="RefSeq" id="WP_248592712.1">
    <property type="nucleotide sequence ID" value="NZ_BAABEB010000012.1"/>
</dbReference>
<comment type="cofactor">
    <cofactor evidence="1 7">
        <name>FAD</name>
        <dbReference type="ChEBI" id="CHEBI:57692"/>
    </cofactor>
</comment>
<dbReference type="Pfam" id="PF02770">
    <property type="entry name" value="Acyl-CoA_dh_M"/>
    <property type="match status" value="1"/>
</dbReference>
<evidence type="ECO:0000259" key="9">
    <source>
        <dbReference type="Pfam" id="PF02770"/>
    </source>
</evidence>
<sequence length="401" mass="43365">MTVFDPVLDPRLAELRDRVRDFVRDEAIPAERELVDSGAEPTEELRRRLQAAAASAGLLSPTAPRRWGGLGLSMSEQAVVLTEAGYSLLGPLALNCAAPDEGNMHLLHRVATPEQQEKYLAPLAGGAVRSCFAMTEPSPGAGSDPSMLRTSAHWDGGAWVVNGRKWYITGADGAAWTICMARTPEHAGSPAGATMFLIDADNPGMRIVRHIDSLDRGFVGGHCEVLFTDCRVPPEAVLGEVGRGFAYAQVRLAPARLTHCMRWLGLAQRAQDMALDRAAEREAFGSRLADLGMAQQMLADNEIDLAASRALIAHAAWLMDRGERASAESSIAKTFVAEAVGRIVDRAVQLHGALGVSHDLPLALFLREVRPFRIYDGASEVHRMSIAKRAVRRRTAARGPQ</sequence>
<name>A0ABY4KZH1_THEAE</name>
<dbReference type="PANTHER" id="PTHR48083">
    <property type="entry name" value="MEDIUM-CHAIN SPECIFIC ACYL-COA DEHYDROGENASE, MITOCHONDRIAL-RELATED"/>
    <property type="match status" value="1"/>
</dbReference>
<dbReference type="Pfam" id="PF00441">
    <property type="entry name" value="Acyl-CoA_dh_1"/>
    <property type="match status" value="1"/>
</dbReference>
<evidence type="ECO:0000259" key="10">
    <source>
        <dbReference type="Pfam" id="PF02771"/>
    </source>
</evidence>
<evidence type="ECO:0000313" key="12">
    <source>
        <dbReference type="Proteomes" id="UP000832041"/>
    </source>
</evidence>
<accession>A0ABY4KZH1</accession>
<evidence type="ECO:0000256" key="6">
    <source>
        <dbReference type="ARBA" id="ARBA00023002"/>
    </source>
</evidence>
<dbReference type="InterPro" id="IPR013786">
    <property type="entry name" value="AcylCoA_DH/ox_N"/>
</dbReference>